<comment type="caution">
    <text evidence="2">The sequence shown here is derived from an EMBL/GenBank/DDBJ whole genome shotgun (WGS) entry which is preliminary data.</text>
</comment>
<proteinExistence type="predicted"/>
<feature type="domain" description="Ribosomal RNA large subunit methyltransferase K/L-like methyltransferase" evidence="1">
    <location>
        <begin position="168"/>
        <end position="271"/>
    </location>
</feature>
<dbReference type="RefSeq" id="WP_134133172.1">
    <property type="nucleotide sequence ID" value="NZ_SODU01000005.1"/>
</dbReference>
<dbReference type="InterPro" id="IPR002052">
    <property type="entry name" value="DNA_methylase_N6_adenine_CS"/>
</dbReference>
<evidence type="ECO:0000313" key="2">
    <source>
        <dbReference type="EMBL" id="TDW81877.1"/>
    </source>
</evidence>
<reference evidence="2 3" key="1">
    <citation type="submission" date="2019-03" db="EMBL/GenBank/DDBJ databases">
        <title>Genomic Encyclopedia of Type Strains, Phase III (KMG-III): the genomes of soil and plant-associated and newly described type strains.</title>
        <authorList>
            <person name="Whitman W."/>
        </authorList>
    </citation>
    <scope>NUCLEOTIDE SEQUENCE [LARGE SCALE GENOMIC DNA]</scope>
    <source>
        <strain evidence="2 3">VKMAc-2574</strain>
    </source>
</reference>
<dbReference type="PRINTS" id="PR00507">
    <property type="entry name" value="N12N6MTFRASE"/>
</dbReference>
<dbReference type="PROSITE" id="PS00092">
    <property type="entry name" value="N6_MTASE"/>
    <property type="match status" value="1"/>
</dbReference>
<dbReference type="EMBL" id="SODU01000005">
    <property type="protein sequence ID" value="TDW81877.1"/>
    <property type="molecule type" value="Genomic_DNA"/>
</dbReference>
<dbReference type="PANTHER" id="PTHR14911:SF13">
    <property type="entry name" value="TRNA (GUANINE(6)-N2)-METHYLTRANSFERASE THUMP3"/>
    <property type="match status" value="1"/>
</dbReference>
<dbReference type="PANTHER" id="PTHR14911">
    <property type="entry name" value="THUMP DOMAIN-CONTAINING"/>
    <property type="match status" value="1"/>
</dbReference>
<dbReference type="Gene3D" id="3.40.50.150">
    <property type="entry name" value="Vaccinia Virus protein VP39"/>
    <property type="match status" value="1"/>
</dbReference>
<evidence type="ECO:0000259" key="1">
    <source>
        <dbReference type="Pfam" id="PF01170"/>
    </source>
</evidence>
<name>A0ABY2F5P3_9ACTN</name>
<sequence length="332" mass="36358">MQLVLVRTVTGLEWLAAEELAVAGHRVVEVGKRQVVVEPAPKSITGSITGSPPRLADDLFVVYAAIADPGHTKTALAGAADTLRRAVEPPRDRSNFAVSASFQGLRNFNRYDVEDLVGQQLSHLTGGRYHSRRHGIAPPDERTEWRVVLDGKTMWVGLRPYAVPLHRRPWRGRTVRGSLHPPVAAAMARLAQLEPGQNVLDPFCGAGTLLLEAQLLEPQAEYVGLDHDPAAIAAARANAAGRRMEWRCADSRRLTTGADRIITNPPWNRRVRIGDLAPYLRAWRQVLDGRLVAILTPEQAAGLGRGWRVRAWYDVTVAGRHPVIVVAEVSGG</sequence>
<accession>A0ABY2F5P3</accession>
<dbReference type="InterPro" id="IPR000241">
    <property type="entry name" value="RlmKL-like_Mtase"/>
</dbReference>
<dbReference type="InterPro" id="IPR029063">
    <property type="entry name" value="SAM-dependent_MTases_sf"/>
</dbReference>
<protein>
    <submittedName>
        <fullName evidence="2">23S rRNA G2445 N2-methylase RlmL</fullName>
    </submittedName>
</protein>
<evidence type="ECO:0000313" key="3">
    <source>
        <dbReference type="Proteomes" id="UP000295060"/>
    </source>
</evidence>
<dbReference type="Pfam" id="PF01170">
    <property type="entry name" value="UPF0020"/>
    <property type="match status" value="1"/>
</dbReference>
<organism evidence="2 3">
    <name type="scientific">Kribbella pratensis</name>
    <dbReference type="NCBI Taxonomy" id="2512112"/>
    <lineage>
        <taxon>Bacteria</taxon>
        <taxon>Bacillati</taxon>
        <taxon>Actinomycetota</taxon>
        <taxon>Actinomycetes</taxon>
        <taxon>Propionibacteriales</taxon>
        <taxon>Kribbellaceae</taxon>
        <taxon>Kribbella</taxon>
    </lineage>
</organism>
<keyword evidence="3" id="KW-1185">Reference proteome</keyword>
<gene>
    <name evidence="2" type="ORF">EV137_7887</name>
</gene>
<dbReference type="CDD" id="cd02440">
    <property type="entry name" value="AdoMet_MTases"/>
    <property type="match status" value="1"/>
</dbReference>
<dbReference type="SUPFAM" id="SSF53335">
    <property type="entry name" value="S-adenosyl-L-methionine-dependent methyltransferases"/>
    <property type="match status" value="1"/>
</dbReference>
<dbReference type="Proteomes" id="UP000295060">
    <property type="component" value="Unassembled WGS sequence"/>
</dbReference>